<gene>
    <name evidence="2" type="ORF">AVDCRST_MAG33-3074</name>
</gene>
<sequence length="243" mass="24979">METVVRRECSRGTAIRDVMPNDHDEEVPMRFRPLPVTFVPVLLMLLLLALGLPVVSTAQDGTPAAAPVALGAAECTVEPIDPARYGEAALAATPQASQPDVATGQPADPDTITAVTQAIVQSIACANAGDLARLLSVIDPSYAPTLLDVPADQLQGQLDDLAAATPGAAATPLTDDVDQVAAPSILLGIGDVIVFADGRVAATVDVERPETGPTTTIIYLQMSGTRYVITSYASPTGDATPAA</sequence>
<protein>
    <submittedName>
        <fullName evidence="2">Uncharacterized protein</fullName>
    </submittedName>
</protein>
<keyword evidence="1" id="KW-0472">Membrane</keyword>
<evidence type="ECO:0000313" key="2">
    <source>
        <dbReference type="EMBL" id="CAA9576157.1"/>
    </source>
</evidence>
<proteinExistence type="predicted"/>
<name>A0A6J4VE53_9BACT</name>
<reference evidence="2" key="1">
    <citation type="submission" date="2020-02" db="EMBL/GenBank/DDBJ databases">
        <authorList>
            <person name="Meier V. D."/>
        </authorList>
    </citation>
    <scope>NUCLEOTIDE SEQUENCE</scope>
    <source>
        <strain evidence="2">AVDCRST_MAG33</strain>
    </source>
</reference>
<keyword evidence="1" id="KW-0812">Transmembrane</keyword>
<feature type="transmembrane region" description="Helical" evidence="1">
    <location>
        <begin position="36"/>
        <end position="55"/>
    </location>
</feature>
<organism evidence="2">
    <name type="scientific">uncultured Thermomicrobiales bacterium</name>
    <dbReference type="NCBI Taxonomy" id="1645740"/>
    <lineage>
        <taxon>Bacteria</taxon>
        <taxon>Pseudomonadati</taxon>
        <taxon>Thermomicrobiota</taxon>
        <taxon>Thermomicrobia</taxon>
        <taxon>Thermomicrobiales</taxon>
        <taxon>environmental samples</taxon>
    </lineage>
</organism>
<dbReference type="EMBL" id="CADCWK010000383">
    <property type="protein sequence ID" value="CAA9576157.1"/>
    <property type="molecule type" value="Genomic_DNA"/>
</dbReference>
<evidence type="ECO:0000256" key="1">
    <source>
        <dbReference type="SAM" id="Phobius"/>
    </source>
</evidence>
<keyword evidence="1" id="KW-1133">Transmembrane helix</keyword>
<accession>A0A6J4VE53</accession>
<dbReference type="AlphaFoldDB" id="A0A6J4VE53"/>